<sequence>MDQREREQLRSANDELRRRFDRAMQTFEQARPGDITAQVAGIRMTAASCDRLAEATVDATGVLVDLRFAVGACRRPAADISRAVTEAAAEARRLAMAQTETLIAPFAAVADEVAELWPDDDQHRI</sequence>
<dbReference type="RefSeq" id="WP_067526551.1">
    <property type="nucleotide sequence ID" value="NZ_JABELX010000003.1"/>
</dbReference>
<reference evidence="1 2" key="1">
    <citation type="submission" date="2020-05" db="EMBL/GenBank/DDBJ databases">
        <title>MicrobeNet Type strains.</title>
        <authorList>
            <person name="Nicholson A.C."/>
        </authorList>
    </citation>
    <scope>NUCLEOTIDE SEQUENCE [LARGE SCALE GENOMIC DNA]</scope>
    <source>
        <strain evidence="1 2">JCM 3224</strain>
    </source>
</reference>
<dbReference type="AlphaFoldDB" id="A0A849BZF4"/>
<dbReference type="Proteomes" id="UP000586827">
    <property type="component" value="Unassembled WGS sequence"/>
</dbReference>
<dbReference type="EMBL" id="JABELX010000003">
    <property type="protein sequence ID" value="NNH69475.1"/>
    <property type="molecule type" value="Genomic_DNA"/>
</dbReference>
<protein>
    <submittedName>
        <fullName evidence="1">Uncharacterized protein</fullName>
    </submittedName>
</protein>
<organism evidence="1 2">
    <name type="scientific">Nocardia uniformis</name>
    <dbReference type="NCBI Taxonomy" id="53432"/>
    <lineage>
        <taxon>Bacteria</taxon>
        <taxon>Bacillati</taxon>
        <taxon>Actinomycetota</taxon>
        <taxon>Actinomycetes</taxon>
        <taxon>Mycobacteriales</taxon>
        <taxon>Nocardiaceae</taxon>
        <taxon>Nocardia</taxon>
    </lineage>
</organism>
<accession>A0A849BZF4</accession>
<gene>
    <name evidence="1" type="ORF">HLB23_06255</name>
</gene>
<keyword evidence="2" id="KW-1185">Reference proteome</keyword>
<name>A0A849BZF4_9NOCA</name>
<comment type="caution">
    <text evidence="1">The sequence shown here is derived from an EMBL/GenBank/DDBJ whole genome shotgun (WGS) entry which is preliminary data.</text>
</comment>
<evidence type="ECO:0000313" key="1">
    <source>
        <dbReference type="EMBL" id="NNH69475.1"/>
    </source>
</evidence>
<proteinExistence type="predicted"/>
<evidence type="ECO:0000313" key="2">
    <source>
        <dbReference type="Proteomes" id="UP000586827"/>
    </source>
</evidence>